<reference evidence="3 4" key="1">
    <citation type="submission" date="2019-11" db="EMBL/GenBank/DDBJ databases">
        <authorList>
            <person name="Dong K."/>
        </authorList>
    </citation>
    <scope>NUCLEOTIDE SEQUENCE [LARGE SCALE GENOMIC DNA]</scope>
    <source>
        <strain evidence="3 4">NBRC 112902</strain>
    </source>
</reference>
<evidence type="ECO:0000259" key="2">
    <source>
        <dbReference type="Pfam" id="PF07331"/>
    </source>
</evidence>
<keyword evidence="4" id="KW-1185">Reference proteome</keyword>
<dbReference type="Pfam" id="PF07331">
    <property type="entry name" value="TctB"/>
    <property type="match status" value="1"/>
</dbReference>
<comment type="caution">
    <text evidence="3">The sequence shown here is derived from an EMBL/GenBank/DDBJ whole genome shotgun (WGS) entry which is preliminary data.</text>
</comment>
<organism evidence="3 4">
    <name type="scientific">Paracoccus litorisediminis</name>
    <dbReference type="NCBI Taxonomy" id="2006130"/>
    <lineage>
        <taxon>Bacteria</taxon>
        <taxon>Pseudomonadati</taxon>
        <taxon>Pseudomonadota</taxon>
        <taxon>Alphaproteobacteria</taxon>
        <taxon>Rhodobacterales</taxon>
        <taxon>Paracoccaceae</taxon>
        <taxon>Paracoccus</taxon>
    </lineage>
</organism>
<gene>
    <name evidence="3" type="ORF">GL300_22165</name>
</gene>
<evidence type="ECO:0000256" key="1">
    <source>
        <dbReference type="SAM" id="Phobius"/>
    </source>
</evidence>
<dbReference type="InterPro" id="IPR009936">
    <property type="entry name" value="DUF1468"/>
</dbReference>
<sequence>MAMVEKAQTDPSPVTLTSGGLPPLLAPALACVLTFAALILPTFMFHGDRRLQVNGLGPGAWPGAILMALAAFSAVWLVLEIRALVRGKPPVGLSAPRDEDVYHYGKAITGIVLVILFGWLLPIIGFALATASFLLVWCLYGGLRNPWVVTLVPVLGTVGLLWMFMGLALMPLSRGIGPFDQFSVWLLKLIGIY</sequence>
<feature type="transmembrane region" description="Helical" evidence="1">
    <location>
        <begin position="107"/>
        <end position="140"/>
    </location>
</feature>
<evidence type="ECO:0000313" key="4">
    <source>
        <dbReference type="Proteomes" id="UP000449846"/>
    </source>
</evidence>
<feature type="transmembrane region" description="Helical" evidence="1">
    <location>
        <begin position="24"/>
        <end position="47"/>
    </location>
</feature>
<dbReference type="OrthoDB" id="9776706at2"/>
<feature type="transmembrane region" description="Helical" evidence="1">
    <location>
        <begin position="147"/>
        <end position="170"/>
    </location>
</feature>
<dbReference type="AlphaFoldDB" id="A0A844HUF8"/>
<protein>
    <recommendedName>
        <fullName evidence="2">DUF1468 domain-containing protein</fullName>
    </recommendedName>
</protein>
<keyword evidence="1" id="KW-1133">Transmembrane helix</keyword>
<dbReference type="EMBL" id="WMIG01000022">
    <property type="protein sequence ID" value="MTH61905.1"/>
    <property type="molecule type" value="Genomic_DNA"/>
</dbReference>
<keyword evidence="1" id="KW-0812">Transmembrane</keyword>
<feature type="transmembrane region" description="Helical" evidence="1">
    <location>
        <begin position="59"/>
        <end position="79"/>
    </location>
</feature>
<feature type="domain" description="DUF1468" evidence="2">
    <location>
        <begin position="33"/>
        <end position="165"/>
    </location>
</feature>
<evidence type="ECO:0000313" key="3">
    <source>
        <dbReference type="EMBL" id="MTH61905.1"/>
    </source>
</evidence>
<name>A0A844HUF8_9RHOB</name>
<dbReference type="Proteomes" id="UP000449846">
    <property type="component" value="Unassembled WGS sequence"/>
</dbReference>
<proteinExistence type="predicted"/>
<accession>A0A844HUF8</accession>
<keyword evidence="1" id="KW-0472">Membrane</keyword>
<dbReference type="RefSeq" id="WP_155041857.1">
    <property type="nucleotide sequence ID" value="NZ_JBHGCD010000026.1"/>
</dbReference>